<dbReference type="PROSITE" id="PS50943">
    <property type="entry name" value="HTH_CROC1"/>
    <property type="match status" value="1"/>
</dbReference>
<dbReference type="CDD" id="cd00093">
    <property type="entry name" value="HTH_XRE"/>
    <property type="match status" value="1"/>
</dbReference>
<dbReference type="Gene3D" id="1.10.260.40">
    <property type="entry name" value="lambda repressor-like DNA-binding domains"/>
    <property type="match status" value="1"/>
</dbReference>
<dbReference type="EMBL" id="PVUB01000016">
    <property type="protein sequence ID" value="PRZ19568.1"/>
    <property type="molecule type" value="Genomic_DNA"/>
</dbReference>
<evidence type="ECO:0000313" key="4">
    <source>
        <dbReference type="Proteomes" id="UP000184384"/>
    </source>
</evidence>
<proteinExistence type="predicted"/>
<accession>A0A1M5U6Y3</accession>
<organism evidence="3 4">
    <name type="scientific">Flavobacterium granuli</name>
    <dbReference type="NCBI Taxonomy" id="280093"/>
    <lineage>
        <taxon>Bacteria</taxon>
        <taxon>Pseudomonadati</taxon>
        <taxon>Bacteroidota</taxon>
        <taxon>Flavobacteriia</taxon>
        <taxon>Flavobacteriales</taxon>
        <taxon>Flavobacteriaceae</taxon>
        <taxon>Flavobacterium</taxon>
    </lineage>
</organism>
<reference evidence="4" key="2">
    <citation type="submission" date="2016-11" db="EMBL/GenBank/DDBJ databases">
        <authorList>
            <person name="Varghese N."/>
            <person name="Submissions S."/>
        </authorList>
    </citation>
    <scope>NUCLEOTIDE SEQUENCE [LARGE SCALE GENOMIC DNA]</scope>
    <source>
        <strain evidence="4">DSM 19729</strain>
    </source>
</reference>
<feature type="domain" description="HTH cro/C1-type" evidence="1">
    <location>
        <begin position="33"/>
        <end position="89"/>
    </location>
</feature>
<gene>
    <name evidence="2" type="ORF">BC624_11616</name>
    <name evidence="3" type="ORF">SAMN05443373_11816</name>
</gene>
<dbReference type="Pfam" id="PF13443">
    <property type="entry name" value="HTH_26"/>
    <property type="match status" value="1"/>
</dbReference>
<evidence type="ECO:0000259" key="1">
    <source>
        <dbReference type="PROSITE" id="PS50943"/>
    </source>
</evidence>
<evidence type="ECO:0000313" key="3">
    <source>
        <dbReference type="EMBL" id="SHH58463.1"/>
    </source>
</evidence>
<dbReference type="Proteomes" id="UP000237771">
    <property type="component" value="Unassembled WGS sequence"/>
</dbReference>
<evidence type="ECO:0000313" key="5">
    <source>
        <dbReference type="Proteomes" id="UP000237771"/>
    </source>
</evidence>
<dbReference type="Proteomes" id="UP000184384">
    <property type="component" value="Unassembled WGS sequence"/>
</dbReference>
<keyword evidence="3" id="KW-0238">DNA-binding</keyword>
<reference evidence="2 5" key="3">
    <citation type="submission" date="2018-03" db="EMBL/GenBank/DDBJ databases">
        <title>Genomic Encyclopedia of Archaeal and Bacterial Type Strains, Phase II (KMG-II): from individual species to whole genera.</title>
        <authorList>
            <person name="Goeker M."/>
        </authorList>
    </citation>
    <scope>NUCLEOTIDE SEQUENCE [LARGE SCALE GENOMIC DNA]</scope>
    <source>
        <strain evidence="2 5">DSM 17797</strain>
    </source>
</reference>
<dbReference type="SUPFAM" id="SSF47413">
    <property type="entry name" value="lambda repressor-like DNA-binding domains"/>
    <property type="match status" value="1"/>
</dbReference>
<dbReference type="GO" id="GO:0003677">
    <property type="term" value="F:DNA binding"/>
    <property type="evidence" value="ECO:0007669"/>
    <property type="project" value="UniProtKB-KW"/>
</dbReference>
<dbReference type="EMBL" id="FQWO01000018">
    <property type="protein sequence ID" value="SHH58463.1"/>
    <property type="molecule type" value="Genomic_DNA"/>
</dbReference>
<name>A0A1M5U6Y3_9FLAO</name>
<dbReference type="SMART" id="SM00530">
    <property type="entry name" value="HTH_XRE"/>
    <property type="match status" value="1"/>
</dbReference>
<keyword evidence="5" id="KW-1185">Reference proteome</keyword>
<protein>
    <submittedName>
        <fullName evidence="2">DNA-binding XRE family transcriptional regulator</fullName>
    </submittedName>
    <submittedName>
        <fullName evidence="3">DNA-binding transcriptional regulator, XRE-family HTH domain</fullName>
    </submittedName>
</protein>
<dbReference type="InterPro" id="IPR001387">
    <property type="entry name" value="Cro/C1-type_HTH"/>
</dbReference>
<reference evidence="3" key="1">
    <citation type="submission" date="2016-11" db="EMBL/GenBank/DDBJ databases">
        <authorList>
            <person name="Jaros S."/>
            <person name="Januszkiewicz K."/>
            <person name="Wedrychowicz H."/>
        </authorList>
    </citation>
    <scope>NUCLEOTIDE SEQUENCE [LARGE SCALE GENOMIC DNA]</scope>
    <source>
        <strain evidence="3">DSM 19729</strain>
    </source>
</reference>
<dbReference type="InterPro" id="IPR010982">
    <property type="entry name" value="Lambda_DNA-bd_dom_sf"/>
</dbReference>
<sequence length="101" mass="12207">MHYNKIFKKYHYCNMAQLRKEDIILREKIKLRLTELREKHGQNKTELSSKVEVDRQNFQAWEKHDIKRGPTIYSINRISKAFGISLKEFFDSDIFKTEKDA</sequence>
<dbReference type="AlphaFoldDB" id="A0A1M5U6Y3"/>
<dbReference type="STRING" id="280093.SAMN05443373_11816"/>
<evidence type="ECO:0000313" key="2">
    <source>
        <dbReference type="EMBL" id="PRZ19568.1"/>
    </source>
</evidence>